<keyword evidence="9" id="KW-1185">Reference proteome</keyword>
<comment type="subcellular location">
    <subcellularLocation>
        <location evidence="1">Membrane</location>
        <topology evidence="1">Multi-pass membrane protein</topology>
    </subcellularLocation>
</comment>
<evidence type="ECO:0000256" key="4">
    <source>
        <dbReference type="ARBA" id="ARBA00022989"/>
    </source>
</evidence>
<evidence type="ECO:0000256" key="3">
    <source>
        <dbReference type="ARBA" id="ARBA00022692"/>
    </source>
</evidence>
<dbReference type="GO" id="GO:0005778">
    <property type="term" value="C:peroxisomal membrane"/>
    <property type="evidence" value="ECO:0007669"/>
    <property type="project" value="TreeGrafter"/>
</dbReference>
<dbReference type="EMBL" id="JAPDRK010000011">
    <property type="protein sequence ID" value="KAJ9607478.1"/>
    <property type="molecule type" value="Genomic_DNA"/>
</dbReference>
<dbReference type="InterPro" id="IPR007248">
    <property type="entry name" value="Mpv17_PMP22"/>
</dbReference>
<feature type="compositionally biased region" description="Acidic residues" evidence="7">
    <location>
        <begin position="111"/>
        <end position="122"/>
    </location>
</feature>
<reference evidence="8" key="1">
    <citation type="submission" date="2022-10" db="EMBL/GenBank/DDBJ databases">
        <title>Culturing micro-colonial fungi from biological soil crusts in the Mojave desert and describing Neophaeococcomyces mojavensis, and introducing the new genera and species Taxawa tesnikishii.</title>
        <authorList>
            <person name="Kurbessoian T."/>
            <person name="Stajich J.E."/>
        </authorList>
    </citation>
    <scope>NUCLEOTIDE SEQUENCE</scope>
    <source>
        <strain evidence="8">TK_41</strain>
    </source>
</reference>
<dbReference type="AlphaFoldDB" id="A0AA38X6G7"/>
<accession>A0AA38X6G7</accession>
<feature type="region of interest" description="Disordered" evidence="7">
    <location>
        <begin position="102"/>
        <end position="144"/>
    </location>
</feature>
<dbReference type="Proteomes" id="UP001172673">
    <property type="component" value="Unassembled WGS sequence"/>
</dbReference>
<feature type="transmembrane region" description="Helical" evidence="6">
    <location>
        <begin position="20"/>
        <end position="40"/>
    </location>
</feature>
<sequence>MADQEKKSWLRKLKPGRPLLEAWILSAIIVSISNVLAQFLDAHKAKEPFAFDLPRLLRFLCLDLITAPINYKWQELLDITFPRYAPTSTSGKYQSIPLEERDVEKDSNAGDLEEGETQDDAAESSTLRQHTRRTKKKRRRKPSKKNWKNIWTKWFIDCMTLGAVFNTFLFLVIMGFLNGTPRRILMNLRTRTLSIIVNGYKIWPFANIIAQAFIPFERRIIFFATVALFWNIYLSIVAAVL</sequence>
<dbReference type="Pfam" id="PF04117">
    <property type="entry name" value="Mpv17_PMP22"/>
    <property type="match status" value="1"/>
</dbReference>
<protein>
    <submittedName>
        <fullName evidence="8">Uncharacterized protein</fullName>
    </submittedName>
</protein>
<keyword evidence="4 6" id="KW-1133">Transmembrane helix</keyword>
<evidence type="ECO:0000256" key="6">
    <source>
        <dbReference type="RuleBase" id="RU363053"/>
    </source>
</evidence>
<comment type="similarity">
    <text evidence="2 6">Belongs to the peroxisomal membrane protein PXMP2/4 family.</text>
</comment>
<proteinExistence type="inferred from homology"/>
<feature type="transmembrane region" description="Helical" evidence="6">
    <location>
        <begin position="220"/>
        <end position="240"/>
    </location>
</feature>
<feature type="transmembrane region" description="Helical" evidence="6">
    <location>
        <begin position="154"/>
        <end position="180"/>
    </location>
</feature>
<comment type="caution">
    <text evidence="8">The sequence shown here is derived from an EMBL/GenBank/DDBJ whole genome shotgun (WGS) entry which is preliminary data.</text>
</comment>
<evidence type="ECO:0000256" key="2">
    <source>
        <dbReference type="ARBA" id="ARBA00006824"/>
    </source>
</evidence>
<keyword evidence="5 6" id="KW-0472">Membrane</keyword>
<evidence type="ECO:0000256" key="5">
    <source>
        <dbReference type="ARBA" id="ARBA00023136"/>
    </source>
</evidence>
<organism evidence="8 9">
    <name type="scientific">Cladophialophora chaetospira</name>
    <dbReference type="NCBI Taxonomy" id="386627"/>
    <lineage>
        <taxon>Eukaryota</taxon>
        <taxon>Fungi</taxon>
        <taxon>Dikarya</taxon>
        <taxon>Ascomycota</taxon>
        <taxon>Pezizomycotina</taxon>
        <taxon>Eurotiomycetes</taxon>
        <taxon>Chaetothyriomycetidae</taxon>
        <taxon>Chaetothyriales</taxon>
        <taxon>Herpotrichiellaceae</taxon>
        <taxon>Cladophialophora</taxon>
    </lineage>
</organism>
<name>A0AA38X6G7_9EURO</name>
<evidence type="ECO:0000313" key="9">
    <source>
        <dbReference type="Proteomes" id="UP001172673"/>
    </source>
</evidence>
<dbReference type="PANTHER" id="PTHR11266">
    <property type="entry name" value="PEROXISOMAL MEMBRANE PROTEIN 2, PXMP2 MPV17"/>
    <property type="match status" value="1"/>
</dbReference>
<dbReference type="PANTHER" id="PTHR11266:SF80">
    <property type="entry name" value="PEROXISOMAL MEMBRANE PROTEIN 2"/>
    <property type="match status" value="1"/>
</dbReference>
<evidence type="ECO:0000256" key="1">
    <source>
        <dbReference type="ARBA" id="ARBA00004141"/>
    </source>
</evidence>
<gene>
    <name evidence="8" type="ORF">H2200_007556</name>
</gene>
<evidence type="ECO:0000256" key="7">
    <source>
        <dbReference type="SAM" id="MobiDB-lite"/>
    </source>
</evidence>
<keyword evidence="3 6" id="KW-0812">Transmembrane</keyword>
<evidence type="ECO:0000313" key="8">
    <source>
        <dbReference type="EMBL" id="KAJ9607478.1"/>
    </source>
</evidence>
<feature type="transmembrane region" description="Helical" evidence="6">
    <location>
        <begin position="192"/>
        <end position="214"/>
    </location>
</feature>
<feature type="compositionally biased region" description="Basic residues" evidence="7">
    <location>
        <begin position="129"/>
        <end position="144"/>
    </location>
</feature>